<evidence type="ECO:0000256" key="2">
    <source>
        <dbReference type="ARBA" id="ARBA00005677"/>
    </source>
</evidence>
<sequence length="128" mass="14548">MSKSLSLVLQASKPAFGGFSRAAYSTKNVGRFHQKSIQYPKQELPADIKYFVRRTAGKSLPVYSDIKNGGTRFLTLIRRAEGDLDKLRQDLIQVAPAESISINRRTSHIVFKGNYVREVRKWLTEKGF</sequence>
<organism evidence="7 8">
    <name type="scientific">Basidiobolus ranarum</name>
    <dbReference type="NCBI Taxonomy" id="34480"/>
    <lineage>
        <taxon>Eukaryota</taxon>
        <taxon>Fungi</taxon>
        <taxon>Fungi incertae sedis</taxon>
        <taxon>Zoopagomycota</taxon>
        <taxon>Entomophthoromycotina</taxon>
        <taxon>Basidiobolomycetes</taxon>
        <taxon>Basidiobolales</taxon>
        <taxon>Basidiobolaceae</taxon>
        <taxon>Basidiobolus</taxon>
    </lineage>
</organism>
<dbReference type="GO" id="GO:0005840">
    <property type="term" value="C:ribosome"/>
    <property type="evidence" value="ECO:0007669"/>
    <property type="project" value="UniProtKB-KW"/>
</dbReference>
<protein>
    <recommendedName>
        <fullName evidence="6">Large ribosomal subunit protein mL49</fullName>
    </recommendedName>
</protein>
<dbReference type="InterPro" id="IPR007740">
    <property type="entry name" value="Ribosomal_mL49"/>
</dbReference>
<reference evidence="7 8" key="1">
    <citation type="submission" date="2023-04" db="EMBL/GenBank/DDBJ databases">
        <title>Genome of Basidiobolus ranarum AG-B5.</title>
        <authorList>
            <person name="Stajich J.E."/>
            <person name="Carter-House D."/>
            <person name="Gryganskyi A."/>
        </authorList>
    </citation>
    <scope>NUCLEOTIDE SEQUENCE [LARGE SCALE GENOMIC DNA]</scope>
    <source>
        <strain evidence="7 8">AG-B5</strain>
    </source>
</reference>
<dbReference type="Gene3D" id="3.30.780.10">
    <property type="entry name" value="SUI1-like domain"/>
    <property type="match status" value="1"/>
</dbReference>
<comment type="subcellular location">
    <subcellularLocation>
        <location evidence="1">Mitochondrion</location>
    </subcellularLocation>
</comment>
<gene>
    <name evidence="7" type="primary">img2</name>
    <name evidence="7" type="ORF">K7432_000510</name>
</gene>
<evidence type="ECO:0000313" key="8">
    <source>
        <dbReference type="Proteomes" id="UP001479436"/>
    </source>
</evidence>
<keyword evidence="3 7" id="KW-0689">Ribosomal protein</keyword>
<evidence type="ECO:0000256" key="3">
    <source>
        <dbReference type="ARBA" id="ARBA00022980"/>
    </source>
</evidence>
<dbReference type="Pfam" id="PF05046">
    <property type="entry name" value="Img2"/>
    <property type="match status" value="1"/>
</dbReference>
<accession>A0ABR2X4L6</accession>
<keyword evidence="5" id="KW-0687">Ribonucleoprotein</keyword>
<comment type="similarity">
    <text evidence="2">Belongs to the mitochondrion-specific ribosomal protein mL49 family.</text>
</comment>
<dbReference type="Proteomes" id="UP001479436">
    <property type="component" value="Unassembled WGS sequence"/>
</dbReference>
<dbReference type="PANTHER" id="PTHR13477:SF0">
    <property type="entry name" value="LARGE RIBOSOMAL SUBUNIT PROTEIN ML49"/>
    <property type="match status" value="1"/>
</dbReference>
<evidence type="ECO:0000256" key="5">
    <source>
        <dbReference type="ARBA" id="ARBA00023274"/>
    </source>
</evidence>
<evidence type="ECO:0000256" key="1">
    <source>
        <dbReference type="ARBA" id="ARBA00004173"/>
    </source>
</evidence>
<evidence type="ECO:0000313" key="7">
    <source>
        <dbReference type="EMBL" id="KAK9768678.1"/>
    </source>
</evidence>
<proteinExistence type="inferred from homology"/>
<keyword evidence="4" id="KW-0496">Mitochondrion</keyword>
<dbReference type="PANTHER" id="PTHR13477">
    <property type="entry name" value="MITOCHONDRIAL 39S RIBOSOMAL PROTEIN L49"/>
    <property type="match status" value="1"/>
</dbReference>
<keyword evidence="8" id="KW-1185">Reference proteome</keyword>
<comment type="caution">
    <text evidence="7">The sequence shown here is derived from an EMBL/GenBank/DDBJ whole genome shotgun (WGS) entry which is preliminary data.</text>
</comment>
<evidence type="ECO:0000256" key="4">
    <source>
        <dbReference type="ARBA" id="ARBA00023128"/>
    </source>
</evidence>
<evidence type="ECO:0000256" key="6">
    <source>
        <dbReference type="ARBA" id="ARBA00035191"/>
    </source>
</evidence>
<dbReference type="EMBL" id="JASJQH010000009">
    <property type="protein sequence ID" value="KAK9768678.1"/>
    <property type="molecule type" value="Genomic_DNA"/>
</dbReference>
<name>A0ABR2X4L6_9FUNG</name>